<dbReference type="SUPFAM" id="SSF46955">
    <property type="entry name" value="Putative DNA-binding domain"/>
    <property type="match status" value="1"/>
</dbReference>
<name>A0ABQ2RAB4_9ACTN</name>
<evidence type="ECO:0000313" key="2">
    <source>
        <dbReference type="EMBL" id="GGQ20750.1"/>
    </source>
</evidence>
<protein>
    <recommendedName>
        <fullName evidence="1">Helix-turn-helix domain-containing protein</fullName>
    </recommendedName>
</protein>
<dbReference type="InterPro" id="IPR041657">
    <property type="entry name" value="HTH_17"/>
</dbReference>
<dbReference type="RefSeq" id="WP_189249700.1">
    <property type="nucleotide sequence ID" value="NZ_BMQJ01000017.1"/>
</dbReference>
<keyword evidence="3" id="KW-1185">Reference proteome</keyword>
<gene>
    <name evidence="2" type="ORF">GCM10010140_58770</name>
</gene>
<reference evidence="3" key="1">
    <citation type="journal article" date="2019" name="Int. J. Syst. Evol. Microbiol.">
        <title>The Global Catalogue of Microorganisms (GCM) 10K type strain sequencing project: providing services to taxonomists for standard genome sequencing and annotation.</title>
        <authorList>
            <consortium name="The Broad Institute Genomics Platform"/>
            <consortium name="The Broad Institute Genome Sequencing Center for Infectious Disease"/>
            <person name="Wu L."/>
            <person name="Ma J."/>
        </authorList>
    </citation>
    <scope>NUCLEOTIDE SEQUENCE [LARGE SCALE GENOMIC DNA]</scope>
    <source>
        <strain evidence="3">JCM 3115</strain>
    </source>
</reference>
<sequence length="134" mass="14678">MTTSTTAGRIEGAPGHPAPAIHHRTVAILAEHLDFRRLRIAYRADPEVYADLVTLTVLALATRTGRADATEVVIRTPIEQHSNMTTNQVAEHLGITADAVRRAVREGRLTATKHGAQWLVTPEDLAAYRIRRAA</sequence>
<dbReference type="NCBIfam" id="TIGR01764">
    <property type="entry name" value="excise"/>
    <property type="match status" value="1"/>
</dbReference>
<proteinExistence type="predicted"/>
<dbReference type="Proteomes" id="UP000611554">
    <property type="component" value="Unassembled WGS sequence"/>
</dbReference>
<evidence type="ECO:0000259" key="1">
    <source>
        <dbReference type="Pfam" id="PF12728"/>
    </source>
</evidence>
<dbReference type="InterPro" id="IPR010093">
    <property type="entry name" value="SinI_DNA-bd"/>
</dbReference>
<organism evidence="2 3">
    <name type="scientific">Streptosporangium pseudovulgare</name>
    <dbReference type="NCBI Taxonomy" id="35765"/>
    <lineage>
        <taxon>Bacteria</taxon>
        <taxon>Bacillati</taxon>
        <taxon>Actinomycetota</taxon>
        <taxon>Actinomycetes</taxon>
        <taxon>Streptosporangiales</taxon>
        <taxon>Streptosporangiaceae</taxon>
        <taxon>Streptosporangium</taxon>
    </lineage>
</organism>
<dbReference type="EMBL" id="BMQJ01000017">
    <property type="protein sequence ID" value="GGQ20750.1"/>
    <property type="molecule type" value="Genomic_DNA"/>
</dbReference>
<comment type="caution">
    <text evidence="2">The sequence shown here is derived from an EMBL/GenBank/DDBJ whole genome shotgun (WGS) entry which is preliminary data.</text>
</comment>
<evidence type="ECO:0000313" key="3">
    <source>
        <dbReference type="Proteomes" id="UP000611554"/>
    </source>
</evidence>
<feature type="domain" description="Helix-turn-helix" evidence="1">
    <location>
        <begin position="84"/>
        <end position="129"/>
    </location>
</feature>
<dbReference type="InterPro" id="IPR009061">
    <property type="entry name" value="DNA-bd_dom_put_sf"/>
</dbReference>
<dbReference type="Pfam" id="PF12728">
    <property type="entry name" value="HTH_17"/>
    <property type="match status" value="1"/>
</dbReference>
<accession>A0ABQ2RAB4</accession>